<feature type="non-terminal residue" evidence="3">
    <location>
        <position position="155"/>
    </location>
</feature>
<comment type="similarity">
    <text evidence="1">Belongs to the FHY3/FAR1 family.</text>
</comment>
<feature type="compositionally biased region" description="Polar residues" evidence="2">
    <location>
        <begin position="113"/>
        <end position="124"/>
    </location>
</feature>
<keyword evidence="4" id="KW-1185">Reference proteome</keyword>
<evidence type="ECO:0000256" key="1">
    <source>
        <dbReference type="RuleBase" id="RU367018"/>
    </source>
</evidence>
<proteinExistence type="inferred from homology"/>
<evidence type="ECO:0000313" key="3">
    <source>
        <dbReference type="EMBL" id="KAI3930479.1"/>
    </source>
</evidence>
<dbReference type="PANTHER" id="PTHR31669:SF251">
    <property type="entry name" value="PROTEIN FAR1-RELATED SEQUENCE"/>
    <property type="match status" value="1"/>
</dbReference>
<comment type="caution">
    <text evidence="3">The sequence shown here is derived from an EMBL/GenBank/DDBJ whole genome shotgun (WGS) entry which is preliminary data.</text>
</comment>
<dbReference type="GO" id="GO:0005634">
    <property type="term" value="C:nucleus"/>
    <property type="evidence" value="ECO:0007669"/>
    <property type="project" value="UniProtKB-SubCell"/>
</dbReference>
<dbReference type="InterPro" id="IPR031052">
    <property type="entry name" value="FHY3/FAR1"/>
</dbReference>
<name>A0AAD4SZ81_9MAGN</name>
<keyword evidence="1" id="KW-0479">Metal-binding</keyword>
<comment type="function">
    <text evidence="1">Putative transcription activator involved in regulating light control of development.</text>
</comment>
<sequence length="155" mass="17080">MGMLCAHSMKILHTHQVYDLPSQYFLSRWTIDAKNGVGSEEPKKPIQGNSGSSTLMYSDLARMALSLAMKGTSTETSSAFTKKLLTGVLGELDNFLKSTQDDQTEKIVTAANENNENLGQTSIQLPMGDNITLRAPPRVKRSRKKTGRMKSSIEK</sequence>
<evidence type="ECO:0000256" key="2">
    <source>
        <dbReference type="SAM" id="MobiDB-lite"/>
    </source>
</evidence>
<dbReference type="Proteomes" id="UP001202328">
    <property type="component" value="Unassembled WGS sequence"/>
</dbReference>
<protein>
    <recommendedName>
        <fullName evidence="1">Protein FAR1-RELATED SEQUENCE</fullName>
    </recommendedName>
</protein>
<gene>
    <name evidence="3" type="ORF">MKW98_022128</name>
</gene>
<feature type="compositionally biased region" description="Basic residues" evidence="2">
    <location>
        <begin position="137"/>
        <end position="148"/>
    </location>
</feature>
<comment type="subcellular location">
    <subcellularLocation>
        <location evidence="1">Nucleus</location>
    </subcellularLocation>
</comment>
<reference evidence="3" key="1">
    <citation type="submission" date="2022-04" db="EMBL/GenBank/DDBJ databases">
        <title>A functionally conserved STORR gene fusion in Papaver species that diverged 16.8 million years ago.</title>
        <authorList>
            <person name="Catania T."/>
        </authorList>
    </citation>
    <scope>NUCLEOTIDE SEQUENCE</scope>
    <source>
        <strain evidence="3">S-188037</strain>
    </source>
</reference>
<keyword evidence="1" id="KW-0863">Zinc-finger</keyword>
<keyword evidence="1" id="KW-0862">Zinc</keyword>
<dbReference type="PANTHER" id="PTHR31669">
    <property type="entry name" value="PROTEIN FAR1-RELATED SEQUENCE 10-RELATED"/>
    <property type="match status" value="1"/>
</dbReference>
<dbReference type="EMBL" id="JAJJMB010007362">
    <property type="protein sequence ID" value="KAI3930479.1"/>
    <property type="molecule type" value="Genomic_DNA"/>
</dbReference>
<keyword evidence="1" id="KW-0539">Nucleus</keyword>
<dbReference type="GO" id="GO:0006355">
    <property type="term" value="P:regulation of DNA-templated transcription"/>
    <property type="evidence" value="ECO:0007669"/>
    <property type="project" value="UniProtKB-UniRule"/>
</dbReference>
<dbReference type="GO" id="GO:0008270">
    <property type="term" value="F:zinc ion binding"/>
    <property type="evidence" value="ECO:0007669"/>
    <property type="project" value="UniProtKB-UniRule"/>
</dbReference>
<accession>A0AAD4SZ81</accession>
<dbReference type="AlphaFoldDB" id="A0AAD4SZ81"/>
<feature type="region of interest" description="Disordered" evidence="2">
    <location>
        <begin position="113"/>
        <end position="155"/>
    </location>
</feature>
<evidence type="ECO:0000313" key="4">
    <source>
        <dbReference type="Proteomes" id="UP001202328"/>
    </source>
</evidence>
<organism evidence="3 4">
    <name type="scientific">Papaver atlanticum</name>
    <dbReference type="NCBI Taxonomy" id="357466"/>
    <lineage>
        <taxon>Eukaryota</taxon>
        <taxon>Viridiplantae</taxon>
        <taxon>Streptophyta</taxon>
        <taxon>Embryophyta</taxon>
        <taxon>Tracheophyta</taxon>
        <taxon>Spermatophyta</taxon>
        <taxon>Magnoliopsida</taxon>
        <taxon>Ranunculales</taxon>
        <taxon>Papaveraceae</taxon>
        <taxon>Papaveroideae</taxon>
        <taxon>Papaver</taxon>
    </lineage>
</organism>